<dbReference type="Proteomes" id="UP000648187">
    <property type="component" value="Unassembled WGS sequence"/>
</dbReference>
<dbReference type="GO" id="GO:0043022">
    <property type="term" value="F:ribosome binding"/>
    <property type="evidence" value="ECO:0007669"/>
    <property type="project" value="TreeGrafter"/>
</dbReference>
<dbReference type="EMBL" id="JACKWZ010000120">
    <property type="protein sequence ID" value="KAF9414961.1"/>
    <property type="molecule type" value="Genomic_DNA"/>
</dbReference>
<protein>
    <recommendedName>
        <fullName evidence="3">M-AAA protease-interacting protein 1, mitochondrial</fullName>
    </recommendedName>
</protein>
<evidence type="ECO:0000313" key="2">
    <source>
        <dbReference type="Proteomes" id="UP000648187"/>
    </source>
</evidence>
<dbReference type="AlphaFoldDB" id="A0A835L2T3"/>
<organism evidence="1 2">
    <name type="scientific">Spodoptera exigua</name>
    <name type="common">Beet armyworm</name>
    <name type="synonym">Noctua fulgens</name>
    <dbReference type="NCBI Taxonomy" id="7107"/>
    <lineage>
        <taxon>Eukaryota</taxon>
        <taxon>Metazoa</taxon>
        <taxon>Ecdysozoa</taxon>
        <taxon>Arthropoda</taxon>
        <taxon>Hexapoda</taxon>
        <taxon>Insecta</taxon>
        <taxon>Pterygota</taxon>
        <taxon>Neoptera</taxon>
        <taxon>Endopterygota</taxon>
        <taxon>Lepidoptera</taxon>
        <taxon>Glossata</taxon>
        <taxon>Ditrysia</taxon>
        <taxon>Noctuoidea</taxon>
        <taxon>Noctuidae</taxon>
        <taxon>Amphipyrinae</taxon>
        <taxon>Spodoptera</taxon>
    </lineage>
</organism>
<accession>A0A835L2T3</accession>
<keyword evidence="2" id="KW-1185">Reference proteome</keyword>
<name>A0A835L2T3_SPOEX</name>
<evidence type="ECO:0000313" key="1">
    <source>
        <dbReference type="EMBL" id="KAF9414961.1"/>
    </source>
</evidence>
<dbReference type="GO" id="GO:0032979">
    <property type="term" value="P:protein insertion into mitochondrial inner membrane from matrix"/>
    <property type="evidence" value="ECO:0007669"/>
    <property type="project" value="TreeGrafter"/>
</dbReference>
<comment type="caution">
    <text evidence="1">The sequence shown here is derived from an EMBL/GenBank/DDBJ whole genome shotgun (WGS) entry which is preliminary data.</text>
</comment>
<gene>
    <name evidence="1" type="ORF">HW555_007228</name>
</gene>
<proteinExistence type="predicted"/>
<dbReference type="GO" id="GO:0005743">
    <property type="term" value="C:mitochondrial inner membrane"/>
    <property type="evidence" value="ECO:0007669"/>
    <property type="project" value="TreeGrafter"/>
</dbReference>
<reference evidence="1" key="1">
    <citation type="submission" date="2020-08" db="EMBL/GenBank/DDBJ databases">
        <title>Spodoptera exigua strain:BAW_Kor-Di-RS1 Genome sequencing and assembly.</title>
        <authorList>
            <person name="Kim J."/>
            <person name="Nam H.Y."/>
            <person name="Kwon M."/>
            <person name="Choi J.H."/>
            <person name="Cho S.R."/>
            <person name="Kim G.-H."/>
        </authorList>
    </citation>
    <scope>NUCLEOTIDE SEQUENCE</scope>
    <source>
        <strain evidence="1">BAW_Kor-Di-RS1</strain>
        <tissue evidence="1">Whole-body</tissue>
    </source>
</reference>
<evidence type="ECO:0008006" key="3">
    <source>
        <dbReference type="Google" id="ProtNLM"/>
    </source>
</evidence>
<sequence length="280" mass="32945">MMASSLFFLPRRICAKFVAKRVFVANFHSLYCLTKTIPATSQNSILTNSLNTSFYNQPLVEFRHLEPRRNDCGDDKYIQPGKGSLSFLKGFQRSFGFGRKIEKPKKNRKRRVPRLILLQNPFTWLMIKIDFSVLRNIWDPTFHEREFKFGTKQAISRITQVISSGQLKDLNGLLTKPARLSLMRELDRNWGEKQRSLLALNHDDIQISSPRKVYFIRIGDKKFCDVDMAFLALKWAPINSIEALIFTEIFARFHREYTPHCIPEWTIAYFKVTRFEVLRR</sequence>
<dbReference type="PANTHER" id="PTHR13333:SF5">
    <property type="entry name" value="M-AAA PROTEASE-INTERACTING PROTEIN 1, MITOCHONDRIAL"/>
    <property type="match status" value="1"/>
</dbReference>
<dbReference type="PANTHER" id="PTHR13333">
    <property type="entry name" value="M-AAA PROTEASE-INTERACTING PROTEIN 1, MITOCHONDRIAL"/>
    <property type="match status" value="1"/>
</dbReference>